<keyword evidence="5" id="KW-1133">Transmembrane helix</keyword>
<feature type="region of interest" description="Disordered" evidence="4">
    <location>
        <begin position="96"/>
        <end position="153"/>
    </location>
</feature>
<reference evidence="7 8" key="1">
    <citation type="submission" date="2018-08" db="EMBL/GenBank/DDBJ databases">
        <title>A genome reference for cultivated species of the human gut microbiota.</title>
        <authorList>
            <person name="Zou Y."/>
            <person name="Xue W."/>
            <person name="Luo G."/>
        </authorList>
    </citation>
    <scope>NUCLEOTIDE SEQUENCE [LARGE SCALE GENOMIC DNA]</scope>
    <source>
        <strain evidence="7 8">AF13-3LB</strain>
    </source>
</reference>
<dbReference type="SUPFAM" id="SSF117074">
    <property type="entry name" value="Hypothetical protein PA1324"/>
    <property type="match status" value="1"/>
</dbReference>
<sequence>MAVGMDTDRRGVDPHNHHHHGQPHPLQGAPMPAPAAETRTESRHAGIPCRHTNQSRKLGDMRTNRPFRVVFATLLAGLLTVGAAAPAVMAAPAEPVIEPSTGSDTMGATPATPPSDQTDTTPATANPTPQPTVETPQPQEEPQPVNESTTPDVTIHDTLDADTASVTHLSVDSISTGTAPFDADDTAGNDSGEDNLTVRSFDTVTYTLKTVATADNPMDYYKSGRIGYRIHLPVGADKAVVDTANMGWVDHTAGWEPKTTTNADGTQTTVVYRHLTATSSSPTVIPGTYWLPVRVNVLGMTQGEQLTPTFDAWTAPNDTHHREQHATGSPVNVSSRPQFNVRVNAEAGDNWQVLQPSGGANTWDFTTDETDGLYPSDSLNRELGQRKGIMHMASWGMEMLADNPAKGTKGTEYPKPGTPITVGIDVKAVMKTLNGGKAITDAAFQPYLYVVNGADGFQNAVRWNKLRSIWTPRFDINSYPNTGRQQPGYKDNRRRIYDAGHMQVAQTRQEDHTTFTITIDDWRIDPDAFPTMSRASSGCSPVLMMDATANPCTQYLRRAITGGQILFMVPTEKDGQSVTSLYKDSVTEEPTVMSTMLHATGISGTTTDRQSRTTDDKLSYGQLVEPTGRFSMYTIYGCSTMPWASTDYNGMDCNGWRASDAKHGTDKSYPGEKIRIQLANTFQHFNQAAIAPVFSVNLFKFDDRILEFDGDLHLTSTTNRSNPNPWGEWKATEIALMAHNEAPTFRYAVKRDGTGWTSDQEQNTARIDDLDYYDTLDEAKRHGTVVGMLLVSRDAAPLQSVSQFYWPAFMMRVRADAPVESTAQITQEAHMWTRQDLVNHHAVPDTLGVDSPLEDWRAWTLTVDPLELRKTVPFTYSDYADHYRKSTYDKDGYVPGTEGERYGDTLYVAGEKAVIYASTSQAKPDGKEGKDLYDLDMEQRTVDWRIPFRVANPVNQKATTTATITVNLPKGITYLENSAVVDGTYTEHTPAQGTVDGGIRLHPTNVRHWPDNDPQNPGAVSYTFVIEGVTADNTTHHLRLSATIGDPFNPDMDAKNNQQYTLKTRIDTTHDRQPGTIQNGKYSEYTIKVSRTRASQLATRADPLMEDINQPLGFTNMVSNSAREERRNIITFGQPPIDGTRGSAFNGATRITGFTVSGRGVDTTNGNVALRVSTNPKYRDMAPDAFTAAMADSTDFTTLEQRADGTYAIPASVDASHISAFTVLIGTLPAGSRLDITYRFDTDGNQPSDLYVNQWSDGDNTVNALSTIVAREVNGVLWEDSNEDGARDPDEPLIGGVSVQLMQGLMPITLLNGKQAKTTTDEHGAYSFIGVPAGTGYHVRFTPTPATGWAHMAATIKHAPNVVANVDSDADPITTVGMLTGMDITLNPFPAVQNMTSSRYVDAHEDAGLIRTAIPKHTMPTTGQGLWLILLLGISLTTMIGGIIILARNGRK</sequence>
<keyword evidence="5" id="KW-0812">Transmembrane</keyword>
<feature type="domain" description="SD-repeat containing protein B" evidence="6">
    <location>
        <begin position="1276"/>
        <end position="1376"/>
    </location>
</feature>
<feature type="region of interest" description="Disordered" evidence="4">
    <location>
        <begin position="174"/>
        <end position="195"/>
    </location>
</feature>
<dbReference type="Pfam" id="PF17210">
    <property type="entry name" value="SdrD_B"/>
    <property type="match status" value="1"/>
</dbReference>
<accession>A0A395XD15</accession>
<dbReference type="Proteomes" id="UP000265970">
    <property type="component" value="Unassembled WGS sequence"/>
</dbReference>
<proteinExistence type="predicted"/>
<evidence type="ECO:0000256" key="1">
    <source>
        <dbReference type="ARBA" id="ARBA00004613"/>
    </source>
</evidence>
<protein>
    <recommendedName>
        <fullName evidence="6">SD-repeat containing protein B domain-containing protein</fullName>
    </recommendedName>
</protein>
<evidence type="ECO:0000313" key="8">
    <source>
        <dbReference type="Proteomes" id="UP000265970"/>
    </source>
</evidence>
<gene>
    <name evidence="7" type="ORF">DWV92_07070</name>
</gene>
<feature type="transmembrane region" description="Helical" evidence="5">
    <location>
        <begin position="1425"/>
        <end position="1447"/>
    </location>
</feature>
<evidence type="ECO:0000256" key="5">
    <source>
        <dbReference type="SAM" id="Phobius"/>
    </source>
</evidence>
<comment type="subcellular location">
    <subcellularLocation>
        <location evidence="1">Secreted</location>
    </subcellularLocation>
</comment>
<dbReference type="Gene3D" id="2.60.40.10">
    <property type="entry name" value="Immunoglobulins"/>
    <property type="match status" value="1"/>
</dbReference>
<name>A0A395XD15_9BIFI</name>
<evidence type="ECO:0000256" key="3">
    <source>
        <dbReference type="ARBA" id="ARBA00022729"/>
    </source>
</evidence>
<feature type="compositionally biased region" description="Low complexity" evidence="4">
    <location>
        <begin position="116"/>
        <end position="145"/>
    </location>
</feature>
<feature type="compositionally biased region" description="Acidic residues" evidence="4">
    <location>
        <begin position="182"/>
        <end position="193"/>
    </location>
</feature>
<evidence type="ECO:0000256" key="4">
    <source>
        <dbReference type="SAM" id="MobiDB-lite"/>
    </source>
</evidence>
<keyword evidence="2" id="KW-0964">Secreted</keyword>
<feature type="compositionally biased region" description="Basic and acidic residues" evidence="4">
    <location>
        <begin position="1"/>
        <end position="15"/>
    </location>
</feature>
<keyword evidence="3" id="KW-0732">Signal</keyword>
<comment type="caution">
    <text evidence="7">The sequence shown here is derived from an EMBL/GenBank/DDBJ whole genome shotgun (WGS) entry which is preliminary data.</text>
</comment>
<evidence type="ECO:0000259" key="6">
    <source>
        <dbReference type="Pfam" id="PF17210"/>
    </source>
</evidence>
<dbReference type="InterPro" id="IPR033764">
    <property type="entry name" value="Sdr_B"/>
</dbReference>
<dbReference type="GO" id="GO:0005576">
    <property type="term" value="C:extracellular region"/>
    <property type="evidence" value="ECO:0007669"/>
    <property type="project" value="UniProtKB-SubCell"/>
</dbReference>
<feature type="region of interest" description="Disordered" evidence="4">
    <location>
        <begin position="1"/>
        <end position="60"/>
    </location>
</feature>
<feature type="transmembrane region" description="Helical" evidence="5">
    <location>
        <begin position="69"/>
        <end position="91"/>
    </location>
</feature>
<dbReference type="GO" id="GO:0005975">
    <property type="term" value="P:carbohydrate metabolic process"/>
    <property type="evidence" value="ECO:0007669"/>
    <property type="project" value="UniProtKB-ARBA"/>
</dbReference>
<evidence type="ECO:0000313" key="7">
    <source>
        <dbReference type="EMBL" id="RGW08594.1"/>
    </source>
</evidence>
<dbReference type="InterPro" id="IPR013783">
    <property type="entry name" value="Ig-like_fold"/>
</dbReference>
<keyword evidence="5" id="KW-0472">Membrane</keyword>
<dbReference type="EMBL" id="QRZV01000004">
    <property type="protein sequence ID" value="RGW08594.1"/>
    <property type="molecule type" value="Genomic_DNA"/>
</dbReference>
<evidence type="ECO:0000256" key="2">
    <source>
        <dbReference type="ARBA" id="ARBA00022525"/>
    </source>
</evidence>
<organism evidence="7 8">
    <name type="scientific">Bifidobacterium pseudolongum</name>
    <dbReference type="NCBI Taxonomy" id="1694"/>
    <lineage>
        <taxon>Bacteria</taxon>
        <taxon>Bacillati</taxon>
        <taxon>Actinomycetota</taxon>
        <taxon>Actinomycetes</taxon>
        <taxon>Bifidobacteriales</taxon>
        <taxon>Bifidobacteriaceae</taxon>
        <taxon>Bifidobacterium</taxon>
    </lineage>
</organism>